<sequence length="370" mass="41679">MSMGHYTNLTDPRTELEVVRDWNGVDQVVLRSPRGAYARVSLHGGQVLSWRNDRGEELLFTSSKAIFKPPKAMRGGIPICFPQFGNSGTLEQHGFARNRIWALDEEHPPLNQNDNNSKASVDLILKPSEDDLKCWPHGEVVEHLHLISLLMLTEFDFMYDPAIFDFSFEFRLRVSLTKDGNLSLVSRIRNVNGKPFSFSFGYHTYLSVSDISEVRIEGLETLDYLDNLSQRERFTEQGDAITFESEVDRVYVSSPNVIAVLDHEKKRTFVIRKEGLPDVVVWNPWEKKSKNIVDFGDEEYKQMLCVDAAAAERQITLKPGEEWTGKLELSEVPSTNCSGHLDQPALPVQTAAAARLGLGPQQPAPICSSA</sequence>
<organism evidence="5">
    <name type="scientific">Oryza glumipatula</name>
    <dbReference type="NCBI Taxonomy" id="40148"/>
    <lineage>
        <taxon>Eukaryota</taxon>
        <taxon>Viridiplantae</taxon>
        <taxon>Streptophyta</taxon>
        <taxon>Embryophyta</taxon>
        <taxon>Tracheophyta</taxon>
        <taxon>Spermatophyta</taxon>
        <taxon>Magnoliopsida</taxon>
        <taxon>Liliopsida</taxon>
        <taxon>Poales</taxon>
        <taxon>Poaceae</taxon>
        <taxon>BOP clade</taxon>
        <taxon>Oryzoideae</taxon>
        <taxon>Oryzeae</taxon>
        <taxon>Oryzinae</taxon>
        <taxon>Oryza</taxon>
    </lineage>
</organism>
<dbReference type="GO" id="GO:0005975">
    <property type="term" value="P:carbohydrate metabolic process"/>
    <property type="evidence" value="ECO:0007669"/>
    <property type="project" value="InterPro"/>
</dbReference>
<dbReference type="Gene3D" id="2.70.98.10">
    <property type="match status" value="2"/>
</dbReference>
<dbReference type="PANTHER" id="PTHR11122">
    <property type="entry name" value="APOSPORY-ASSOCIATED PROTEIN C-RELATED"/>
    <property type="match status" value="1"/>
</dbReference>
<dbReference type="PANTHER" id="PTHR11122:SF10">
    <property type="entry name" value="GLUCOSE-6-PHOSPHATE 1-EPIMERASE"/>
    <property type="match status" value="1"/>
</dbReference>
<dbReference type="SUPFAM" id="SSF74650">
    <property type="entry name" value="Galactose mutarotase-like"/>
    <property type="match status" value="1"/>
</dbReference>
<dbReference type="InterPro" id="IPR011013">
    <property type="entry name" value="Gal_mutarotase_sf_dom"/>
</dbReference>
<name>A0A0E0A303_9ORYZ</name>
<dbReference type="AlphaFoldDB" id="A0A0E0A303"/>
<keyword evidence="6" id="KW-1185">Reference proteome</keyword>
<evidence type="ECO:0000256" key="3">
    <source>
        <dbReference type="ARBA" id="ARBA00012083"/>
    </source>
</evidence>
<dbReference type="CDD" id="cd09020">
    <property type="entry name" value="D-hex-6-P-epi_like"/>
    <property type="match status" value="1"/>
</dbReference>
<dbReference type="GO" id="GO:0005737">
    <property type="term" value="C:cytoplasm"/>
    <property type="evidence" value="ECO:0007669"/>
    <property type="project" value="TreeGrafter"/>
</dbReference>
<dbReference type="GO" id="GO:0030246">
    <property type="term" value="F:carbohydrate binding"/>
    <property type="evidence" value="ECO:0007669"/>
    <property type="project" value="InterPro"/>
</dbReference>
<dbReference type="EnsemblPlants" id="OGLUM05G27930.2">
    <property type="protein sequence ID" value="OGLUM05G27930.2"/>
    <property type="gene ID" value="OGLUM05G27930"/>
</dbReference>
<protein>
    <recommendedName>
        <fullName evidence="3">glucose-6-phosphate 1-epimerase</fullName>
        <ecNumber evidence="3">5.1.3.15</ecNumber>
    </recommendedName>
</protein>
<comment type="similarity">
    <text evidence="2">Belongs to the glucose-6-phosphate 1-epimerase family.</text>
</comment>
<evidence type="ECO:0000313" key="6">
    <source>
        <dbReference type="Proteomes" id="UP000026961"/>
    </source>
</evidence>
<dbReference type="InterPro" id="IPR014718">
    <property type="entry name" value="GH-type_carb-bd"/>
</dbReference>
<proteinExistence type="inferred from homology"/>
<reference evidence="5" key="2">
    <citation type="submission" date="2018-05" db="EMBL/GenBank/DDBJ databases">
        <title>OgluRS3 (Oryza glumaepatula Reference Sequence Version 3).</title>
        <authorList>
            <person name="Zhang J."/>
            <person name="Kudrna D."/>
            <person name="Lee S."/>
            <person name="Talag J."/>
            <person name="Welchert J."/>
            <person name="Wing R.A."/>
        </authorList>
    </citation>
    <scope>NUCLEOTIDE SEQUENCE [LARGE SCALE GENOMIC DNA]</scope>
</reference>
<dbReference type="STRING" id="40148.A0A0E0A303"/>
<evidence type="ECO:0000313" key="5">
    <source>
        <dbReference type="EnsemblPlants" id="OGLUM05G27930.2"/>
    </source>
</evidence>
<evidence type="ECO:0000256" key="1">
    <source>
        <dbReference type="ARBA" id="ARBA00001096"/>
    </source>
</evidence>
<dbReference type="InterPro" id="IPR025532">
    <property type="entry name" value="G6P_1-epimerase"/>
</dbReference>
<dbReference type="Gramene" id="OGLUM05G27930.2">
    <property type="protein sequence ID" value="OGLUM05G27930.2"/>
    <property type="gene ID" value="OGLUM05G27930"/>
</dbReference>
<dbReference type="Pfam" id="PF01263">
    <property type="entry name" value="Aldose_epim"/>
    <property type="match status" value="2"/>
</dbReference>
<evidence type="ECO:0000256" key="2">
    <source>
        <dbReference type="ARBA" id="ARBA00005866"/>
    </source>
</evidence>
<dbReference type="EC" id="5.1.3.15" evidence="3"/>
<dbReference type="InterPro" id="IPR008183">
    <property type="entry name" value="Aldose_1/G6P_1-epimerase"/>
</dbReference>
<dbReference type="GO" id="GO:0047938">
    <property type="term" value="F:glucose-6-phosphate 1-epimerase activity"/>
    <property type="evidence" value="ECO:0007669"/>
    <property type="project" value="UniProtKB-EC"/>
</dbReference>
<reference evidence="5" key="1">
    <citation type="submission" date="2015-04" db="UniProtKB">
        <authorList>
            <consortium name="EnsemblPlants"/>
        </authorList>
    </citation>
    <scope>IDENTIFICATION</scope>
</reference>
<dbReference type="Proteomes" id="UP000026961">
    <property type="component" value="Chromosome 5"/>
</dbReference>
<evidence type="ECO:0000256" key="4">
    <source>
        <dbReference type="ARBA" id="ARBA00023235"/>
    </source>
</evidence>
<comment type="catalytic activity">
    <reaction evidence="1">
        <text>alpha-D-glucose 6-phosphate = beta-D-glucose 6-phosphate</text>
        <dbReference type="Rhea" id="RHEA:16249"/>
        <dbReference type="ChEBI" id="CHEBI:58225"/>
        <dbReference type="ChEBI" id="CHEBI:58247"/>
        <dbReference type="EC" id="5.1.3.15"/>
    </reaction>
</comment>
<keyword evidence="4" id="KW-0413">Isomerase</keyword>
<accession>A0A0E0A303</accession>
<dbReference type="eggNOG" id="KOG1594">
    <property type="taxonomic scope" value="Eukaryota"/>
</dbReference>